<proteinExistence type="predicted"/>
<organism evidence="3 4">
    <name type="scientific">Candidatus Neoehrlichia procyonis str. RAC413</name>
    <dbReference type="NCBI Taxonomy" id="1359163"/>
    <lineage>
        <taxon>Bacteria</taxon>
        <taxon>Pseudomonadati</taxon>
        <taxon>Pseudomonadota</taxon>
        <taxon>Alphaproteobacteria</taxon>
        <taxon>Rickettsiales</taxon>
        <taxon>Anaplasmataceae</taxon>
        <taxon>Candidatus Neoehrlichia</taxon>
    </lineage>
</organism>
<evidence type="ECO:0000313" key="4">
    <source>
        <dbReference type="Proteomes" id="UP000033562"/>
    </source>
</evidence>
<comment type="caution">
    <text evidence="3">The sequence shown here is derived from an EMBL/GenBank/DDBJ whole genome shotgun (WGS) entry which is preliminary data.</text>
</comment>
<accession>A0A0F3NQU7</accession>
<evidence type="ECO:0008006" key="5">
    <source>
        <dbReference type="Google" id="ProtNLM"/>
    </source>
</evidence>
<dbReference type="GO" id="GO:0050518">
    <property type="term" value="F:2-C-methyl-D-erythritol 4-phosphate cytidylyltransferase activity"/>
    <property type="evidence" value="ECO:0007669"/>
    <property type="project" value="TreeGrafter"/>
</dbReference>
<reference evidence="3 4" key="1">
    <citation type="submission" date="2015-02" db="EMBL/GenBank/DDBJ databases">
        <title>Genome Sequencing of Rickettsiales.</title>
        <authorList>
            <person name="Daugherty S.C."/>
            <person name="Su Q."/>
            <person name="Abolude K."/>
            <person name="Beier-Sexton M."/>
            <person name="Carlyon J.A."/>
            <person name="Carter R."/>
            <person name="Day N.P."/>
            <person name="Dumler S.J."/>
            <person name="Dyachenko V."/>
            <person name="Godinez A."/>
            <person name="Kurtti T.J."/>
            <person name="Lichay M."/>
            <person name="Mullins K.E."/>
            <person name="Ott S."/>
            <person name="Pappas-Brown V."/>
            <person name="Paris D.H."/>
            <person name="Patel P."/>
            <person name="Richards A.L."/>
            <person name="Sadzewicz L."/>
            <person name="Sears K."/>
            <person name="Seidman D."/>
            <person name="Sengamalay N."/>
            <person name="Stenos J."/>
            <person name="Tallon L.J."/>
            <person name="Vincent G."/>
            <person name="Fraser C.M."/>
            <person name="Munderloh U."/>
            <person name="Dunning-Hotopp J.C."/>
        </authorList>
    </citation>
    <scope>NUCLEOTIDE SEQUENCE [LARGE SCALE GENOMIC DNA]</scope>
    <source>
        <strain evidence="3 4">RAC413</strain>
    </source>
</reference>
<dbReference type="InterPro" id="IPR050088">
    <property type="entry name" value="IspD/TarI_cytidylyltransf_bact"/>
</dbReference>
<gene>
    <name evidence="3" type="ORF">NLO413_0663</name>
</gene>
<evidence type="ECO:0000256" key="2">
    <source>
        <dbReference type="ARBA" id="ARBA00022695"/>
    </source>
</evidence>
<dbReference type="InterPro" id="IPR029044">
    <property type="entry name" value="Nucleotide-diphossugar_trans"/>
</dbReference>
<keyword evidence="2" id="KW-0548">Nucleotidyltransferase</keyword>
<dbReference type="STRING" id="1359163.NLO413_0663"/>
<dbReference type="PANTHER" id="PTHR32125:SF4">
    <property type="entry name" value="2-C-METHYL-D-ERYTHRITOL 4-PHOSPHATE CYTIDYLYLTRANSFERASE, CHLOROPLASTIC"/>
    <property type="match status" value="1"/>
</dbReference>
<protein>
    <recommendedName>
        <fullName evidence="5">2-C-methyl-D-erythritol 4-phosphate cytidylyltransferase</fullName>
    </recommendedName>
</protein>
<evidence type="ECO:0000256" key="1">
    <source>
        <dbReference type="ARBA" id="ARBA00022679"/>
    </source>
</evidence>
<dbReference type="InterPro" id="IPR034683">
    <property type="entry name" value="IspD/TarI"/>
</dbReference>
<dbReference type="EMBL" id="LANX01000001">
    <property type="protein sequence ID" value="KJV69279.1"/>
    <property type="molecule type" value="Genomic_DNA"/>
</dbReference>
<dbReference type="SUPFAM" id="SSF53448">
    <property type="entry name" value="Nucleotide-diphospho-sugar transferases"/>
    <property type="match status" value="1"/>
</dbReference>
<dbReference type="Gene3D" id="3.90.550.10">
    <property type="entry name" value="Spore Coat Polysaccharide Biosynthesis Protein SpsA, Chain A"/>
    <property type="match status" value="1"/>
</dbReference>
<keyword evidence="4" id="KW-1185">Reference proteome</keyword>
<keyword evidence="1" id="KW-0808">Transferase</keyword>
<dbReference type="AlphaFoldDB" id="A0A0F3NQU7"/>
<dbReference type="PANTHER" id="PTHR32125">
    <property type="entry name" value="2-C-METHYL-D-ERYTHRITOL 4-PHOSPHATE CYTIDYLYLTRANSFERASE, CHLOROPLASTIC"/>
    <property type="match status" value="1"/>
</dbReference>
<name>A0A0F3NQU7_9RICK</name>
<dbReference type="RefSeq" id="WP_052690379.1">
    <property type="nucleotide sequence ID" value="NZ_LANX01000001.1"/>
</dbReference>
<dbReference type="CDD" id="cd02516">
    <property type="entry name" value="CDP-ME_synthetase"/>
    <property type="match status" value="1"/>
</dbReference>
<sequence>MPYNSPHRVKQMAAVAIIIVAAGTGNRCHAALPKQYNLLDNYSVLYHTINNVLNHPNIDYIQVVIKKEHENLYNSVVSDIVSKKLLLPVYGGNRRQDSARLGLQSIAHIKPDFVLIHDACRPFITHDLLGNLIKMLDQYIGAVPTLSINETIKTVHNNIITSNSNIDRDSTKIIQTPQAYKYQNILTCHELAYRIDPYQDFTDDTSILLEYNTTNVTVTTVDGYYHNIKITTSEDLYKARMYIQNNILL</sequence>
<dbReference type="Proteomes" id="UP000033562">
    <property type="component" value="Unassembled WGS sequence"/>
</dbReference>
<dbReference type="Pfam" id="PF01128">
    <property type="entry name" value="IspD"/>
    <property type="match status" value="1"/>
</dbReference>
<evidence type="ECO:0000313" key="3">
    <source>
        <dbReference type="EMBL" id="KJV69279.1"/>
    </source>
</evidence>